<evidence type="ECO:0000313" key="3">
    <source>
        <dbReference type="Proteomes" id="UP001140510"/>
    </source>
</evidence>
<dbReference type="SUPFAM" id="SSF50475">
    <property type="entry name" value="FMN-binding split barrel"/>
    <property type="match status" value="1"/>
</dbReference>
<dbReference type="AlphaFoldDB" id="A0A9W8Z5F8"/>
<dbReference type="Gene3D" id="2.40.30.10">
    <property type="entry name" value="Translation factors"/>
    <property type="match status" value="1"/>
</dbReference>
<evidence type="ECO:0000259" key="1">
    <source>
        <dbReference type="PROSITE" id="PS51384"/>
    </source>
</evidence>
<dbReference type="SUPFAM" id="SSF52343">
    <property type="entry name" value="Ferredoxin reductase-like, C-terminal NADP-linked domain"/>
    <property type="match status" value="1"/>
</dbReference>
<name>A0A9W8Z5F8_9PLEO</name>
<dbReference type="PANTHER" id="PTHR42815">
    <property type="entry name" value="FAD-BINDING, PUTATIVE (AFU_ORTHOLOGUE AFUA_6G07600)-RELATED"/>
    <property type="match status" value="1"/>
</dbReference>
<sequence>MAFSMAMDWSEGESKMHSLLHVPPQDNPTSAMLTPQASLMLQRAPLLAIGTLDNELQPWTALWGGDPGFSEPIGGGFVGTRTLVDSKHDPVVQALVGGAQSGEMLQPQGEGKMLSGLAIDLVTRKRVKIAGAMAAGGLRSVDIEIEEGDYLPADAPRKQDQIQLVTKISQSLGNCPKYLNQYALRPALLTPTLLHSGPSLSSEGNNLIEKADMFFLSTSSGVDMDTNHRGGPPGFIRIVSSTCIVYPEYSGNRLYQSLGNLKINPRIGVTVPDFENGDVLYATGTAEILVGADAEKVMPGTNLAVKIDLTDTRYVRQGLAFRGELQINGHSPYNPRLRPLASEGNIKSALSTSSSQIARLVGKEMLTPDIARFTFSVAGGIPYKPGQWVALSFKEDLDIGYSHMRNDDPQSLNDDFVRTFTISSTPNTSTSGNRDGVESENTFEITIRRVGPVTSYLFAQNARAGFEVPILGIGGEFGIKQEEGGLTPFIAGGVGITPLLGSLPDLGLQPERFKLLWAVKTADVGLVLDTFARHPRLAGCTSVFVTGSTTDASKENWDKVASAGASVAFRRLAKADLEEIEAERWYLCAGKAFRKQVLLWLEGKEVVFEDFDY</sequence>
<gene>
    <name evidence="2" type="ORF">N0V91_010328</name>
</gene>
<dbReference type="InterPro" id="IPR012349">
    <property type="entry name" value="Split_barrel_FMN-bd"/>
</dbReference>
<keyword evidence="3" id="KW-1185">Reference proteome</keyword>
<dbReference type="PANTHER" id="PTHR42815:SF2">
    <property type="entry name" value="FAD-BINDING, PUTATIVE (AFU_ORTHOLOGUE AFUA_6G07600)-RELATED"/>
    <property type="match status" value="1"/>
</dbReference>
<dbReference type="GO" id="GO:0016491">
    <property type="term" value="F:oxidoreductase activity"/>
    <property type="evidence" value="ECO:0007669"/>
    <property type="project" value="InterPro"/>
</dbReference>
<dbReference type="Gene3D" id="2.30.110.10">
    <property type="entry name" value="Electron Transport, Fmn-binding Protein, Chain A"/>
    <property type="match status" value="1"/>
</dbReference>
<reference evidence="2" key="1">
    <citation type="submission" date="2022-10" db="EMBL/GenBank/DDBJ databases">
        <title>Tapping the CABI collections for fungal endophytes: first genome assemblies for Collariella, Neodidymelliopsis, Ascochyta clinopodiicola, Didymella pomorum, Didymosphaeria variabile, Neocosmospora piperis and Neocucurbitaria cava.</title>
        <authorList>
            <person name="Hill R."/>
        </authorList>
    </citation>
    <scope>NUCLEOTIDE SEQUENCE</scope>
    <source>
        <strain evidence="2">IMI 355091</strain>
    </source>
</reference>
<evidence type="ECO:0000313" key="2">
    <source>
        <dbReference type="EMBL" id="KAJ4398281.1"/>
    </source>
</evidence>
<dbReference type="CDD" id="cd06197">
    <property type="entry name" value="FNR_like_2"/>
    <property type="match status" value="1"/>
</dbReference>
<comment type="caution">
    <text evidence="2">The sequence shown here is derived from an EMBL/GenBank/DDBJ whole genome shotgun (WGS) entry which is preliminary data.</text>
</comment>
<proteinExistence type="predicted"/>
<dbReference type="EMBL" id="JAPEVA010000134">
    <property type="protein sequence ID" value="KAJ4398281.1"/>
    <property type="molecule type" value="Genomic_DNA"/>
</dbReference>
<dbReference type="PROSITE" id="PS51384">
    <property type="entry name" value="FAD_FR"/>
    <property type="match status" value="1"/>
</dbReference>
<protein>
    <recommendedName>
        <fullName evidence="1">FAD-binding FR-type domain-containing protein</fullName>
    </recommendedName>
</protein>
<dbReference type="InterPro" id="IPR017938">
    <property type="entry name" value="Riboflavin_synthase-like_b-brl"/>
</dbReference>
<feature type="domain" description="FAD-binding FR-type" evidence="1">
    <location>
        <begin position="353"/>
        <end position="480"/>
    </location>
</feature>
<accession>A0A9W8Z5F8</accession>
<dbReference type="Gene3D" id="3.40.50.80">
    <property type="entry name" value="Nucleotide-binding domain of ferredoxin-NADP reductase (FNR) module"/>
    <property type="match status" value="1"/>
</dbReference>
<dbReference type="Proteomes" id="UP001140510">
    <property type="component" value="Unassembled WGS sequence"/>
</dbReference>
<dbReference type="SUPFAM" id="SSF63380">
    <property type="entry name" value="Riboflavin synthase domain-like"/>
    <property type="match status" value="1"/>
</dbReference>
<dbReference type="InterPro" id="IPR039261">
    <property type="entry name" value="FNR_nucleotide-bd"/>
</dbReference>
<dbReference type="OrthoDB" id="436496at2759"/>
<dbReference type="InterPro" id="IPR017927">
    <property type="entry name" value="FAD-bd_FR_type"/>
</dbReference>
<organism evidence="2 3">
    <name type="scientific">Didymella pomorum</name>
    <dbReference type="NCBI Taxonomy" id="749634"/>
    <lineage>
        <taxon>Eukaryota</taxon>
        <taxon>Fungi</taxon>
        <taxon>Dikarya</taxon>
        <taxon>Ascomycota</taxon>
        <taxon>Pezizomycotina</taxon>
        <taxon>Dothideomycetes</taxon>
        <taxon>Pleosporomycetidae</taxon>
        <taxon>Pleosporales</taxon>
        <taxon>Pleosporineae</taxon>
        <taxon>Didymellaceae</taxon>
        <taxon>Didymella</taxon>
    </lineage>
</organism>